<dbReference type="EC" id="2.7.13.3" evidence="3"/>
<dbReference type="CDD" id="cd12912">
    <property type="entry name" value="PDC2_MCP_like"/>
    <property type="match status" value="1"/>
</dbReference>
<evidence type="ECO:0000256" key="10">
    <source>
        <dbReference type="ARBA" id="ARBA00023012"/>
    </source>
</evidence>
<dbReference type="Gene3D" id="1.10.287.130">
    <property type="match status" value="1"/>
</dbReference>
<keyword evidence="13" id="KW-0472">Membrane</keyword>
<feature type="domain" description="Response regulatory" evidence="15">
    <location>
        <begin position="709"/>
        <end position="824"/>
    </location>
</feature>
<evidence type="ECO:0000259" key="15">
    <source>
        <dbReference type="PROSITE" id="PS50110"/>
    </source>
</evidence>
<dbReference type="RefSeq" id="WP_390410316.1">
    <property type="nucleotide sequence ID" value="NZ_BAABYW010000002.1"/>
</dbReference>
<name>A0ABQ0BJN9_9FIRM</name>
<reference evidence="16 17" key="1">
    <citation type="submission" date="2024-04" db="EMBL/GenBank/DDBJ databases">
        <title>Defined microbial consortia suppress multidrug-resistant proinflammatory Enterobacteriaceae via ecological control.</title>
        <authorList>
            <person name="Furuichi M."/>
            <person name="Kawaguchi T."/>
            <person name="Pust M."/>
            <person name="Yasuma K."/>
            <person name="Plichta D."/>
            <person name="Hasegawa N."/>
            <person name="Ohya T."/>
            <person name="Bhattarai S."/>
            <person name="Sasajima S."/>
            <person name="Aoto Y."/>
            <person name="Tuganbaev T."/>
            <person name="Yaginuma M."/>
            <person name="Ueda M."/>
            <person name="Okahashi N."/>
            <person name="Amafuji K."/>
            <person name="Kiridooshi Y."/>
            <person name="Sugita K."/>
            <person name="Strazar M."/>
            <person name="Skelly A."/>
            <person name="Suda W."/>
            <person name="Hattori M."/>
            <person name="Nakamoto N."/>
            <person name="Caballero S."/>
            <person name="Norman J."/>
            <person name="Olle B."/>
            <person name="Tanoue T."/>
            <person name="Arita M."/>
            <person name="Bucci V."/>
            <person name="Atarashi K."/>
            <person name="Xavier R."/>
            <person name="Honda K."/>
        </authorList>
    </citation>
    <scope>NUCLEOTIDE SEQUENCE [LARGE SCALE GENOMIC DNA]</scope>
    <source>
        <strain evidence="17">k04-0078-D8-1</strain>
    </source>
</reference>
<evidence type="ECO:0000256" key="8">
    <source>
        <dbReference type="ARBA" id="ARBA00022777"/>
    </source>
</evidence>
<evidence type="ECO:0000256" key="12">
    <source>
        <dbReference type="PROSITE-ProRule" id="PRU00169"/>
    </source>
</evidence>
<dbReference type="InterPro" id="IPR005467">
    <property type="entry name" value="His_kinase_dom"/>
</dbReference>
<keyword evidence="8" id="KW-0808">Transferase</keyword>
<dbReference type="CDD" id="cd00082">
    <property type="entry name" value="HisKA"/>
    <property type="match status" value="1"/>
</dbReference>
<evidence type="ECO:0000313" key="17">
    <source>
        <dbReference type="Proteomes" id="UP001600943"/>
    </source>
</evidence>
<evidence type="ECO:0000256" key="11">
    <source>
        <dbReference type="ARBA" id="ARBA00024867"/>
    </source>
</evidence>
<evidence type="ECO:0000256" key="5">
    <source>
        <dbReference type="ARBA" id="ARBA00022475"/>
    </source>
</evidence>
<feature type="transmembrane region" description="Helical" evidence="13">
    <location>
        <begin position="295"/>
        <end position="316"/>
    </location>
</feature>
<dbReference type="InterPro" id="IPR003594">
    <property type="entry name" value="HATPase_dom"/>
</dbReference>
<sequence length="965" mass="107087">MKRKAEQRISKALILLICTGLILVIAVTVWVNMNSVRSIRNLVRSTTTENITELTVSKAQYLDEKIHSEMLALQSLSSSLGEGKDVLSCQNLLKEYKDRRRASCIWVSDMEGNYLNTGCHEDILQEKRELFEGALRGEEGISDVFLGELGRRQVLFQTPVYQNGQVVGGVYEAYPVESLQNAYGGSTYSDAGYSYVLDSSGSIVLAPLRFSYLQIYDNIRDVLKDGGNKTEAVNQFIEALQSGAKGSAVFDFEEEPQFLSFIPLQEKEGWYFVTVIPLSMVEKDGTAIVGMTAHMGAAIVIAVVFSLSVLFAFVLYRNKKARDYDDYIRNIYQAIAQNIDTVIFIVDARTLRVEYAFENAETVLGIMPQAFSEPDRKNESEFYKAFSNILTERLTDKLMKVFPIYNDLLDKQMWLKITALPVNLMGDTKYIFAATDVTQEQQIQENLNAAVAAAENANASKSMFLSNMSHDIRTPMNAIVGMTKLAEANMEDRVKVEDCLHKIDISSKHLLNLINDVLDMSKIESGKMTLTSEPFSLAELIQGDCAILQPQCRSRQQTFEVETRNVRHEYLVGDAMRLNQVFLNLLSNASKFTPASGKILFTIRELPQRDSRYAAFRFEVADTGVGISEEFLTRIFVPFERESNSRQNQIEGTGLGLVIAKNIIEAMGGQISVKSNIGQGTVFTIEAEIQIAQEDAEGSCDLEVLEGLKVLVVDSRPEEGAFILNNLKGYGMSAEHVLTGEDAVKYAQNKPCDLIVMERDIPGMGGMEAVRQIRDVAGNAPKILFVVPSDCADSSSFDGEGKPDAVIQRPIFKSTLYQKIASLFGKQDGDNRKHASQKIFSGRRFLLVEDNELNREIASQLLELAGAAVECAMDGKDGAEAFEEKEENYYDAIFMDIQMPVMNGYEAAKHIRASAHPQAKSIPIVAMSANAFSEDVRTALESGMNAHVGKPIDMDTLANVLAGLL</sequence>
<dbReference type="EMBL" id="BAABYW010000002">
    <property type="protein sequence ID" value="GAA6411672.1"/>
    <property type="molecule type" value="Genomic_DNA"/>
</dbReference>
<feature type="modified residue" description="4-aspartylphosphate" evidence="12">
    <location>
        <position position="896"/>
    </location>
</feature>
<dbReference type="PANTHER" id="PTHR45339:SF5">
    <property type="entry name" value="HISTIDINE KINASE"/>
    <property type="match status" value="1"/>
</dbReference>
<evidence type="ECO:0000256" key="13">
    <source>
        <dbReference type="SAM" id="Phobius"/>
    </source>
</evidence>
<dbReference type="CDD" id="cd16922">
    <property type="entry name" value="HATPase_EvgS-ArcB-TorS-like"/>
    <property type="match status" value="1"/>
</dbReference>
<evidence type="ECO:0000259" key="14">
    <source>
        <dbReference type="PROSITE" id="PS50109"/>
    </source>
</evidence>
<dbReference type="Gene3D" id="3.30.450.20">
    <property type="entry name" value="PAS domain"/>
    <property type="match status" value="1"/>
</dbReference>
<keyword evidence="17" id="KW-1185">Reference proteome</keyword>
<dbReference type="SMART" id="SM00388">
    <property type="entry name" value="HisKA"/>
    <property type="match status" value="1"/>
</dbReference>
<gene>
    <name evidence="16" type="ORF">K040078D81_57890</name>
</gene>
<comment type="subcellular location">
    <subcellularLocation>
        <location evidence="2">Cell membrane</location>
        <topology evidence="2">Multi-pass membrane protein</topology>
    </subcellularLocation>
</comment>
<accession>A0ABQ0BJN9</accession>
<evidence type="ECO:0000256" key="9">
    <source>
        <dbReference type="ARBA" id="ARBA00022989"/>
    </source>
</evidence>
<evidence type="ECO:0000256" key="6">
    <source>
        <dbReference type="ARBA" id="ARBA00022553"/>
    </source>
</evidence>
<dbReference type="SMART" id="SM00448">
    <property type="entry name" value="REC"/>
    <property type="match status" value="2"/>
</dbReference>
<evidence type="ECO:0000256" key="1">
    <source>
        <dbReference type="ARBA" id="ARBA00000085"/>
    </source>
</evidence>
<feature type="transmembrane region" description="Helical" evidence="13">
    <location>
        <begin position="12"/>
        <end position="31"/>
    </location>
</feature>
<dbReference type="Pfam" id="PF02518">
    <property type="entry name" value="HATPase_c"/>
    <property type="match status" value="1"/>
</dbReference>
<dbReference type="InterPro" id="IPR036097">
    <property type="entry name" value="HisK_dim/P_sf"/>
</dbReference>
<evidence type="ECO:0000256" key="3">
    <source>
        <dbReference type="ARBA" id="ARBA00012438"/>
    </source>
</evidence>
<dbReference type="PROSITE" id="PS50109">
    <property type="entry name" value="HIS_KIN"/>
    <property type="match status" value="1"/>
</dbReference>
<organism evidence="16 17">
    <name type="scientific">Blautia hominis</name>
    <dbReference type="NCBI Taxonomy" id="2025493"/>
    <lineage>
        <taxon>Bacteria</taxon>
        <taxon>Bacillati</taxon>
        <taxon>Bacillota</taxon>
        <taxon>Clostridia</taxon>
        <taxon>Lachnospirales</taxon>
        <taxon>Lachnospiraceae</taxon>
        <taxon>Blautia</taxon>
    </lineage>
</organism>
<protein>
    <recommendedName>
        <fullName evidence="4">Stage 0 sporulation protein A homolog</fullName>
        <ecNumber evidence="3">2.7.13.3</ecNumber>
    </recommendedName>
</protein>
<dbReference type="CDD" id="cd00156">
    <property type="entry name" value="REC"/>
    <property type="match status" value="1"/>
</dbReference>
<dbReference type="PRINTS" id="PR00344">
    <property type="entry name" value="BCTRLSENSOR"/>
</dbReference>
<dbReference type="Gene3D" id="3.40.50.2300">
    <property type="match status" value="2"/>
</dbReference>
<dbReference type="PANTHER" id="PTHR45339">
    <property type="entry name" value="HYBRID SIGNAL TRANSDUCTION HISTIDINE KINASE J"/>
    <property type="match status" value="1"/>
</dbReference>
<dbReference type="InterPro" id="IPR003661">
    <property type="entry name" value="HisK_dim/P_dom"/>
</dbReference>
<keyword evidence="6 12" id="KW-0597">Phosphoprotein</keyword>
<dbReference type="Proteomes" id="UP001600943">
    <property type="component" value="Unassembled WGS sequence"/>
</dbReference>
<dbReference type="InterPro" id="IPR036890">
    <property type="entry name" value="HATPase_C_sf"/>
</dbReference>
<dbReference type="InterPro" id="IPR011006">
    <property type="entry name" value="CheY-like_superfamily"/>
</dbReference>
<dbReference type="InterPro" id="IPR004358">
    <property type="entry name" value="Sig_transdc_His_kin-like_C"/>
</dbReference>
<comment type="function">
    <text evidence="11">May play the central regulatory role in sporulation. It may be an element of the effector pathway responsible for the activation of sporulation genes in response to nutritional stress. Spo0A may act in concert with spo0H (a sigma factor) to control the expression of some genes that are critical to the sporulation process.</text>
</comment>
<dbReference type="SUPFAM" id="SSF55874">
    <property type="entry name" value="ATPase domain of HSP90 chaperone/DNA topoisomerase II/histidine kinase"/>
    <property type="match status" value="1"/>
</dbReference>
<comment type="caution">
    <text evidence="16">The sequence shown here is derived from an EMBL/GenBank/DDBJ whole genome shotgun (WGS) entry which is preliminary data.</text>
</comment>
<keyword evidence="7 13" id="KW-0812">Transmembrane</keyword>
<proteinExistence type="predicted"/>
<keyword evidence="5" id="KW-1003">Cell membrane</keyword>
<dbReference type="Gene3D" id="3.30.565.10">
    <property type="entry name" value="Histidine kinase-like ATPase, C-terminal domain"/>
    <property type="match status" value="1"/>
</dbReference>
<dbReference type="CDD" id="cd17546">
    <property type="entry name" value="REC_hyHK_CKI1_RcsC-like"/>
    <property type="match status" value="1"/>
</dbReference>
<dbReference type="SMART" id="SM00387">
    <property type="entry name" value="HATPase_c"/>
    <property type="match status" value="1"/>
</dbReference>
<keyword evidence="8" id="KW-0418">Kinase</keyword>
<keyword evidence="10" id="KW-0902">Two-component regulatory system</keyword>
<feature type="domain" description="Histidine kinase" evidence="14">
    <location>
        <begin position="467"/>
        <end position="691"/>
    </location>
</feature>
<evidence type="ECO:0000313" key="16">
    <source>
        <dbReference type="EMBL" id="GAA6411672.1"/>
    </source>
</evidence>
<dbReference type="Pfam" id="PF00072">
    <property type="entry name" value="Response_reg"/>
    <property type="match status" value="2"/>
</dbReference>
<dbReference type="InterPro" id="IPR029151">
    <property type="entry name" value="Sensor-like_sf"/>
</dbReference>
<comment type="caution">
    <text evidence="12">Lacks conserved residue(s) required for the propagation of feature annotation.</text>
</comment>
<dbReference type="SUPFAM" id="SSF103190">
    <property type="entry name" value="Sensory domain-like"/>
    <property type="match status" value="1"/>
</dbReference>
<evidence type="ECO:0000256" key="7">
    <source>
        <dbReference type="ARBA" id="ARBA00022692"/>
    </source>
</evidence>
<comment type="catalytic activity">
    <reaction evidence="1">
        <text>ATP + protein L-histidine = ADP + protein N-phospho-L-histidine.</text>
        <dbReference type="EC" id="2.7.13.3"/>
    </reaction>
</comment>
<keyword evidence="9 13" id="KW-1133">Transmembrane helix</keyword>
<dbReference type="InterPro" id="IPR001789">
    <property type="entry name" value="Sig_transdc_resp-reg_receiver"/>
</dbReference>
<evidence type="ECO:0000256" key="2">
    <source>
        <dbReference type="ARBA" id="ARBA00004651"/>
    </source>
</evidence>
<feature type="domain" description="Response regulatory" evidence="15">
    <location>
        <begin position="844"/>
        <end position="965"/>
    </location>
</feature>
<evidence type="ECO:0000256" key="4">
    <source>
        <dbReference type="ARBA" id="ARBA00018672"/>
    </source>
</evidence>
<dbReference type="PROSITE" id="PS50110">
    <property type="entry name" value="RESPONSE_REGULATORY"/>
    <property type="match status" value="2"/>
</dbReference>
<dbReference type="SUPFAM" id="SSF52172">
    <property type="entry name" value="CheY-like"/>
    <property type="match status" value="2"/>
</dbReference>
<dbReference type="Pfam" id="PF00512">
    <property type="entry name" value="HisKA"/>
    <property type="match status" value="1"/>
</dbReference>
<dbReference type="SUPFAM" id="SSF47384">
    <property type="entry name" value="Homodimeric domain of signal transducing histidine kinase"/>
    <property type="match status" value="1"/>
</dbReference>